<feature type="region of interest" description="Disordered" evidence="8">
    <location>
        <begin position="577"/>
        <end position="624"/>
    </location>
</feature>
<dbReference type="EMBL" id="CAAKMV010000161">
    <property type="protein sequence ID" value="VIO62269.1"/>
    <property type="molecule type" value="Genomic_DNA"/>
</dbReference>
<evidence type="ECO:0000256" key="8">
    <source>
        <dbReference type="SAM" id="MobiDB-lite"/>
    </source>
</evidence>
<dbReference type="InterPro" id="IPR011701">
    <property type="entry name" value="MFS"/>
</dbReference>
<feature type="transmembrane region" description="Helical" evidence="9">
    <location>
        <begin position="189"/>
        <end position="209"/>
    </location>
</feature>
<dbReference type="PANTHER" id="PTHR23501:SF193">
    <property type="entry name" value="MULTIDRUG TRANSPORTER, PUTATIVE (AFU_ORTHOLOGUE AFUA_8G00940)-RELATED"/>
    <property type="match status" value="1"/>
</dbReference>
<feature type="transmembrane region" description="Helical" evidence="9">
    <location>
        <begin position="63"/>
        <end position="88"/>
    </location>
</feature>
<dbReference type="Pfam" id="PF07690">
    <property type="entry name" value="MFS_1"/>
    <property type="match status" value="1"/>
</dbReference>
<dbReference type="Gene3D" id="1.20.1250.20">
    <property type="entry name" value="MFS general substrate transporter like domains"/>
    <property type="match status" value="2"/>
</dbReference>
<dbReference type="Pfam" id="PF09962">
    <property type="entry name" value="DUF2196"/>
    <property type="match status" value="1"/>
</dbReference>
<evidence type="ECO:0000256" key="5">
    <source>
        <dbReference type="ARBA" id="ARBA00022989"/>
    </source>
</evidence>
<evidence type="ECO:0000256" key="2">
    <source>
        <dbReference type="ARBA" id="ARBA00007520"/>
    </source>
</evidence>
<accession>A0A4E9EHC2</accession>
<proteinExistence type="inferred from homology"/>
<feature type="compositionally biased region" description="Polar residues" evidence="8">
    <location>
        <begin position="680"/>
        <end position="689"/>
    </location>
</feature>
<dbReference type="SUPFAM" id="SSF103473">
    <property type="entry name" value="MFS general substrate transporter"/>
    <property type="match status" value="1"/>
</dbReference>
<keyword evidence="4 9" id="KW-0812">Transmembrane</keyword>
<keyword evidence="6 9" id="KW-0472">Membrane</keyword>
<feature type="compositionally biased region" description="Polar residues" evidence="8">
    <location>
        <begin position="602"/>
        <end position="618"/>
    </location>
</feature>
<comment type="subcellular location">
    <subcellularLocation>
        <location evidence="1">Membrane</location>
        <topology evidence="1">Multi-pass membrane protein</topology>
    </subcellularLocation>
</comment>
<evidence type="ECO:0000259" key="10">
    <source>
        <dbReference type="PROSITE" id="PS50850"/>
    </source>
</evidence>
<dbReference type="GO" id="GO:0005886">
    <property type="term" value="C:plasma membrane"/>
    <property type="evidence" value="ECO:0007669"/>
    <property type="project" value="TreeGrafter"/>
</dbReference>
<dbReference type="GO" id="GO:0022857">
    <property type="term" value="F:transmembrane transporter activity"/>
    <property type="evidence" value="ECO:0007669"/>
    <property type="project" value="InterPro"/>
</dbReference>
<dbReference type="NCBIfam" id="TIGR03833">
    <property type="entry name" value="YwbE family protein"/>
    <property type="match status" value="1"/>
</dbReference>
<dbReference type="FunFam" id="1.20.1720.10:FF:000012">
    <property type="entry name" value="MFS toxin efflux pump (AflT)"/>
    <property type="match status" value="1"/>
</dbReference>
<feature type="transmembrane region" description="Helical" evidence="9">
    <location>
        <begin position="392"/>
        <end position="411"/>
    </location>
</feature>
<dbReference type="PANTHER" id="PTHR23501">
    <property type="entry name" value="MAJOR FACILITATOR SUPERFAMILY"/>
    <property type="match status" value="1"/>
</dbReference>
<dbReference type="CDD" id="cd17502">
    <property type="entry name" value="MFS_Azr1_MDR_like"/>
    <property type="match status" value="1"/>
</dbReference>
<feature type="transmembrane region" description="Helical" evidence="9">
    <location>
        <begin position="292"/>
        <end position="309"/>
    </location>
</feature>
<keyword evidence="3" id="KW-0813">Transport</keyword>
<evidence type="ECO:0000313" key="11">
    <source>
        <dbReference type="EMBL" id="VIO62269.1"/>
    </source>
</evidence>
<evidence type="ECO:0000256" key="3">
    <source>
        <dbReference type="ARBA" id="ARBA00022448"/>
    </source>
</evidence>
<protein>
    <recommendedName>
        <fullName evidence="10">Major facilitator superfamily (MFS) profile domain-containing protein</fullName>
    </recommendedName>
</protein>
<dbReference type="PROSITE" id="PS50850">
    <property type="entry name" value="MFS"/>
    <property type="match status" value="1"/>
</dbReference>
<feature type="transmembrane region" description="Helical" evidence="9">
    <location>
        <begin position="423"/>
        <end position="444"/>
    </location>
</feature>
<dbReference type="InterPro" id="IPR019240">
    <property type="entry name" value="DUF2196"/>
</dbReference>
<name>A0A4E9EHC2_GIBZA</name>
<feature type="transmembrane region" description="Helical" evidence="9">
    <location>
        <begin position="456"/>
        <end position="480"/>
    </location>
</feature>
<reference evidence="11" key="1">
    <citation type="submission" date="2019-04" db="EMBL/GenBank/DDBJ databases">
        <authorList>
            <person name="Melise S."/>
            <person name="Noan J."/>
            <person name="Okalmin O."/>
        </authorList>
    </citation>
    <scope>NUCLEOTIDE SEQUENCE</scope>
    <source>
        <strain evidence="11">FN9</strain>
    </source>
</reference>
<organism evidence="11">
    <name type="scientific">Gibberella zeae</name>
    <name type="common">Wheat head blight fungus</name>
    <name type="synonym">Fusarium graminearum</name>
    <dbReference type="NCBI Taxonomy" id="5518"/>
    <lineage>
        <taxon>Eukaryota</taxon>
        <taxon>Fungi</taxon>
        <taxon>Dikarya</taxon>
        <taxon>Ascomycota</taxon>
        <taxon>Pezizomycotina</taxon>
        <taxon>Sordariomycetes</taxon>
        <taxon>Hypocreomycetidae</taxon>
        <taxon>Hypocreales</taxon>
        <taxon>Nectriaceae</taxon>
        <taxon>Fusarium</taxon>
    </lineage>
</organism>
<sequence>MAAEAPKDERSDLQAPLSENEKTVSSSNTPTLHEPVQEEIQAKPEVELPAEEDETQWLTGWKLVSMITSLTLAAFLMLLDMSIISTAIPRITSDFHSLHDIGWYASAYNLSSAALQPLTGKLYMYFNTRWIFLSLFFVFELGNLICGVAQSSTMLIIGRAISGIGSSGIQNGALTIIASAVPIHKRPSLVGILMGCAQLGIVSGPLVGGAFTQYTTWRWCFYINLPIGAICTILILIVPIPNHRAPTDETAMYLLKTKFDFTGLFMFSPSIVMLLLALQWGGVDYAWDSTTIVGLFCGGGVLFVIFVFWEHRVGRDAMIPMPIVRTRQVWTSLLTNLFLFATVMVASFYLPVYFQSAKDASPFTSGVNLLPSILMLIVAAVSSGALVQKTGYYIPFAAASAIFSAIGFGLSSTMGPYTSTAKWAGYQILIGFGRGLGLQMPIIAVQANTKPEETPIAMSILTFSQTFGGAIFVTAANVIFTHELRQELVSRLPSINPDIIIDAGAGAVSEVVSKEDLPGVLWSYSKGTRATFLLCVACSCVMLGISFGMGWKDIRKKPATDAVISVGYFNIQEKHFVTMNRPNRPRNRQPRPPRQEQNNQRGGSSRPSRAPGTPQQAAGTVPKVHQVIPGASVFIILKDDQPTGEETKGIVQDVLTRGNHPRGIKVRLRDGQVGRVQRMGNTSEATTPAPSDEPRAQATSASSRFTMRYTDVRRDDEFATGPPPRSLADFMPDFEENSTNAPNAGVETVKCPFCDKFEGDEAAVTHHIDREHLS</sequence>
<feature type="transmembrane region" description="Helical" evidence="9">
    <location>
        <begin position="130"/>
        <end position="150"/>
    </location>
</feature>
<feature type="transmembrane region" description="Helical" evidence="9">
    <location>
        <begin position="221"/>
        <end position="240"/>
    </location>
</feature>
<evidence type="ECO:0000256" key="6">
    <source>
        <dbReference type="ARBA" id="ARBA00023136"/>
    </source>
</evidence>
<feature type="transmembrane region" description="Helical" evidence="9">
    <location>
        <begin position="261"/>
        <end position="280"/>
    </location>
</feature>
<keyword evidence="7" id="KW-0325">Glycoprotein</keyword>
<feature type="compositionally biased region" description="Basic and acidic residues" evidence="8">
    <location>
        <begin position="1"/>
        <end position="12"/>
    </location>
</feature>
<feature type="transmembrane region" description="Helical" evidence="9">
    <location>
        <begin position="530"/>
        <end position="551"/>
    </location>
</feature>
<keyword evidence="5 9" id="KW-1133">Transmembrane helix</keyword>
<feature type="region of interest" description="Disordered" evidence="8">
    <location>
        <begin position="680"/>
        <end position="701"/>
    </location>
</feature>
<evidence type="ECO:0000256" key="9">
    <source>
        <dbReference type="SAM" id="Phobius"/>
    </source>
</evidence>
<dbReference type="InterPro" id="IPR020846">
    <property type="entry name" value="MFS_dom"/>
</dbReference>
<dbReference type="FunFam" id="1.20.1250.20:FF:000196">
    <property type="entry name" value="MFS toxin efflux pump (AflT)"/>
    <property type="match status" value="1"/>
</dbReference>
<gene>
    <name evidence="11" type="ORF">FUG_LOCUS472476</name>
</gene>
<feature type="domain" description="Major facilitator superfamily (MFS) profile" evidence="10">
    <location>
        <begin position="66"/>
        <end position="554"/>
    </location>
</feature>
<dbReference type="InterPro" id="IPR036259">
    <property type="entry name" value="MFS_trans_sf"/>
</dbReference>
<feature type="transmembrane region" description="Helical" evidence="9">
    <location>
        <begin position="369"/>
        <end position="387"/>
    </location>
</feature>
<feature type="transmembrane region" description="Helical" evidence="9">
    <location>
        <begin position="329"/>
        <end position="349"/>
    </location>
</feature>
<comment type="similarity">
    <text evidence="2">Belongs to the major facilitator superfamily. TCR/Tet family.</text>
</comment>
<feature type="region of interest" description="Disordered" evidence="8">
    <location>
        <begin position="1"/>
        <end position="49"/>
    </location>
</feature>
<dbReference type="AlphaFoldDB" id="A0A4E9EHC2"/>
<evidence type="ECO:0000256" key="1">
    <source>
        <dbReference type="ARBA" id="ARBA00004141"/>
    </source>
</evidence>
<evidence type="ECO:0000256" key="4">
    <source>
        <dbReference type="ARBA" id="ARBA00022692"/>
    </source>
</evidence>
<evidence type="ECO:0000256" key="7">
    <source>
        <dbReference type="ARBA" id="ARBA00023180"/>
    </source>
</evidence>